<evidence type="ECO:0000313" key="2">
    <source>
        <dbReference type="EMBL" id="KMT61341.1"/>
    </source>
</evidence>
<keyword evidence="1" id="KW-0175">Coiled coil</keyword>
<dbReference type="Proteomes" id="UP000052258">
    <property type="component" value="Unassembled WGS sequence"/>
</dbReference>
<comment type="caution">
    <text evidence="2">The sequence shown here is derived from an EMBL/GenBank/DDBJ whole genome shotgun (WGS) entry which is preliminary data.</text>
</comment>
<dbReference type="PATRIC" id="fig|1430899.3.peg.48"/>
<sequence length="49" mass="6178">MLRRIKAKLREKKEQNDSVERELEELKARMRNIQEQIYNDKDRRLIKHQ</sequence>
<dbReference type="AlphaFoldDB" id="A0A0J8JAH6"/>
<dbReference type="EMBL" id="AZHO01000002">
    <property type="protein sequence ID" value="KMT61341.1"/>
    <property type="molecule type" value="Genomic_DNA"/>
</dbReference>
<gene>
    <name evidence="2" type="ORF">X560_0049</name>
</gene>
<keyword evidence="3" id="KW-1185">Reference proteome</keyword>
<accession>A0A0J8JAH6</accession>
<protein>
    <submittedName>
        <fullName evidence="2">Uncharacterized protein</fullName>
    </submittedName>
</protein>
<name>A0A0J8JAH6_9LIST</name>
<proteinExistence type="predicted"/>
<reference evidence="2 3" key="1">
    <citation type="journal article" date="2015" name="Genome Biol. Evol.">
        <title>Comparative Genomics of Listeria Sensu Lato: Genus-Wide Differences in Evolutionary Dynamics and the Progressive Gain of Complex, Potentially Pathogenicity-Related Traits through Lateral Gene Transfer.</title>
        <authorList>
            <person name="Chiara M."/>
            <person name="Caruso M."/>
            <person name="D'Erchia A.M."/>
            <person name="Manzari C."/>
            <person name="Fraccalvieri R."/>
            <person name="Goffredo E."/>
            <person name="Latorre L."/>
            <person name="Miccolupo A."/>
            <person name="Padalino I."/>
            <person name="Santagada G."/>
            <person name="Chiocco D."/>
            <person name="Pesole G."/>
            <person name="Horner D.S."/>
            <person name="Parisi A."/>
        </authorList>
    </citation>
    <scope>NUCLEOTIDE SEQUENCE [LARGE SCALE GENOMIC DNA]</scope>
    <source>
        <strain evidence="2 3">1991</strain>
    </source>
</reference>
<evidence type="ECO:0000313" key="3">
    <source>
        <dbReference type="Proteomes" id="UP000052258"/>
    </source>
</evidence>
<organism evidence="2 3">
    <name type="scientific">Listeria fleischmannii 1991</name>
    <dbReference type="NCBI Taxonomy" id="1430899"/>
    <lineage>
        <taxon>Bacteria</taxon>
        <taxon>Bacillati</taxon>
        <taxon>Bacillota</taxon>
        <taxon>Bacilli</taxon>
        <taxon>Bacillales</taxon>
        <taxon>Listeriaceae</taxon>
        <taxon>Listeria</taxon>
    </lineage>
</organism>
<feature type="coiled-coil region" evidence="1">
    <location>
        <begin position="2"/>
        <end position="43"/>
    </location>
</feature>
<evidence type="ECO:0000256" key="1">
    <source>
        <dbReference type="SAM" id="Coils"/>
    </source>
</evidence>